<name>A0A8T1DQZ7_9STRA</name>
<gene>
    <name evidence="2" type="ORF">PC117_g9313</name>
</gene>
<sequence>MSVEHSCAVQQEQEQELLQTSRTDPLSFLGTSADFRASPRTCGGRRQLL</sequence>
<evidence type="ECO:0000313" key="2">
    <source>
        <dbReference type="EMBL" id="KAG2943724.1"/>
    </source>
</evidence>
<proteinExistence type="predicted"/>
<dbReference type="AlphaFoldDB" id="A0A8T1DQZ7"/>
<evidence type="ECO:0000256" key="1">
    <source>
        <dbReference type="SAM" id="MobiDB-lite"/>
    </source>
</evidence>
<evidence type="ECO:0000313" key="3">
    <source>
        <dbReference type="Proteomes" id="UP000736787"/>
    </source>
</evidence>
<protein>
    <submittedName>
        <fullName evidence="2">Uncharacterized protein</fullName>
    </submittedName>
</protein>
<comment type="caution">
    <text evidence="2">The sequence shown here is derived from an EMBL/GenBank/DDBJ whole genome shotgun (WGS) entry which is preliminary data.</text>
</comment>
<reference evidence="2" key="1">
    <citation type="submission" date="2018-10" db="EMBL/GenBank/DDBJ databases">
        <title>Effector identification in a new, highly contiguous assembly of the strawberry crown rot pathogen Phytophthora cactorum.</title>
        <authorList>
            <person name="Armitage A.D."/>
            <person name="Nellist C.F."/>
            <person name="Bates H."/>
            <person name="Vickerstaff R.J."/>
            <person name="Harrison R.J."/>
        </authorList>
    </citation>
    <scope>NUCLEOTIDE SEQUENCE</scope>
    <source>
        <strain evidence="2">4040</strain>
    </source>
</reference>
<feature type="region of interest" description="Disordered" evidence="1">
    <location>
        <begin position="1"/>
        <end position="49"/>
    </location>
</feature>
<organism evidence="2 3">
    <name type="scientific">Phytophthora cactorum</name>
    <dbReference type="NCBI Taxonomy" id="29920"/>
    <lineage>
        <taxon>Eukaryota</taxon>
        <taxon>Sar</taxon>
        <taxon>Stramenopiles</taxon>
        <taxon>Oomycota</taxon>
        <taxon>Peronosporomycetes</taxon>
        <taxon>Peronosporales</taxon>
        <taxon>Peronosporaceae</taxon>
        <taxon>Phytophthora</taxon>
    </lineage>
</organism>
<dbReference type="Proteomes" id="UP000736787">
    <property type="component" value="Unassembled WGS sequence"/>
</dbReference>
<accession>A0A8T1DQZ7</accession>
<dbReference type="EMBL" id="RCMK01000212">
    <property type="protein sequence ID" value="KAG2943724.1"/>
    <property type="molecule type" value="Genomic_DNA"/>
</dbReference>
<feature type="compositionally biased region" description="Low complexity" evidence="1">
    <location>
        <begin position="10"/>
        <end position="19"/>
    </location>
</feature>